<evidence type="ECO:0000256" key="9">
    <source>
        <dbReference type="SAM" id="MobiDB-lite"/>
    </source>
</evidence>
<dbReference type="GO" id="GO:0006508">
    <property type="term" value="P:proteolysis"/>
    <property type="evidence" value="ECO:0007669"/>
    <property type="project" value="UniProtKB-KW"/>
</dbReference>
<comment type="caution">
    <text evidence="8">Lacks conserved residue(s) required for the propagation of feature annotation.</text>
</comment>
<keyword evidence="7" id="KW-0865">Zymogen</keyword>
<dbReference type="SMART" id="SM00944">
    <property type="entry name" value="Pro-kuma_activ"/>
    <property type="match status" value="1"/>
</dbReference>
<dbReference type="InterPro" id="IPR036852">
    <property type="entry name" value="Peptidase_S8/S53_dom_sf"/>
</dbReference>
<keyword evidence="4" id="KW-0378">Hydrolase</keyword>
<evidence type="ECO:0000256" key="4">
    <source>
        <dbReference type="ARBA" id="ARBA00022801"/>
    </source>
</evidence>
<evidence type="ECO:0000256" key="6">
    <source>
        <dbReference type="ARBA" id="ARBA00022837"/>
    </source>
</evidence>
<dbReference type="InterPro" id="IPR015366">
    <property type="entry name" value="S53_propep"/>
</dbReference>
<evidence type="ECO:0000256" key="2">
    <source>
        <dbReference type="ARBA" id="ARBA00022670"/>
    </source>
</evidence>
<protein>
    <submittedName>
        <fullName evidence="11">Kumamolisin</fullName>
    </submittedName>
</protein>
<dbReference type="OrthoDB" id="9002785at2"/>
<evidence type="ECO:0000313" key="11">
    <source>
        <dbReference type="EMBL" id="GCF08904.1"/>
    </source>
</evidence>
<sequence>MANLPPRGFIRLAGSERQAPTNARAIGPVDPEEQLEVSVYLRDPAAISGEDDVSQEHARQPGPRMSRSAYAATHSASPDDVAQVLAFANQHHLTVVSSDPVARQIILSGSSADMTQAFAVDLHRYAAENTAGDETFRGRTGHIHIPAALEQIITGVFGLDDRPQAHPRFRFLPLGIKFPHVNTQVTTFTPLQLAGLYDFPAGLDGSGQCIGIIELGGGYQDSDLATYFQQLGLSSPQVVSVGVDGATNSPVGDPSSADGEVVLDIEVAGSIAPKARIAVYFAPNTDRGFLDAITQAIHDTQNSPSVISISWGGPESNWTAQAMQSMDQAFQAATTLGITICSASGDNGSSDGITDNQAHVDFPASSPNVLACGGTRLEASQNQVASEVVWNESATGNGASGGGISDTFDLPSWQAQAKVPTSSNSSQRRGRGVPDVAGDADPQTGYQIYVDGQGMAIGGTSAVSPLWAGLIALLNQKRGQPVGFFNPFLYQNYQRLLQAKALRDITSGNNGSYSAGSGWDACTGLGTPDGARLLEVLTTATTTSISNAAD</sequence>
<evidence type="ECO:0000256" key="5">
    <source>
        <dbReference type="ARBA" id="ARBA00022825"/>
    </source>
</evidence>
<dbReference type="PANTHER" id="PTHR14218">
    <property type="entry name" value="PROTEASE S8 TRIPEPTIDYL PEPTIDASE I CLN2"/>
    <property type="match status" value="1"/>
</dbReference>
<dbReference type="InterPro" id="IPR030400">
    <property type="entry name" value="Sedolisin_dom"/>
</dbReference>
<evidence type="ECO:0000256" key="3">
    <source>
        <dbReference type="ARBA" id="ARBA00022723"/>
    </source>
</evidence>
<keyword evidence="12" id="KW-1185">Reference proteome</keyword>
<evidence type="ECO:0000313" key="12">
    <source>
        <dbReference type="Proteomes" id="UP000322530"/>
    </source>
</evidence>
<feature type="region of interest" description="Disordered" evidence="9">
    <location>
        <begin position="415"/>
        <end position="442"/>
    </location>
</feature>
<dbReference type="CDD" id="cd04056">
    <property type="entry name" value="Peptidases_S53"/>
    <property type="match status" value="1"/>
</dbReference>
<feature type="domain" description="Peptidase S53" evidence="10">
    <location>
        <begin position="187"/>
        <end position="540"/>
    </location>
</feature>
<dbReference type="EMBL" id="BIXY01000033">
    <property type="protein sequence ID" value="GCF08904.1"/>
    <property type="molecule type" value="Genomic_DNA"/>
</dbReference>
<organism evidence="11 12">
    <name type="scientific">Dictyobacter arantiisoli</name>
    <dbReference type="NCBI Taxonomy" id="2014874"/>
    <lineage>
        <taxon>Bacteria</taxon>
        <taxon>Bacillati</taxon>
        <taxon>Chloroflexota</taxon>
        <taxon>Ktedonobacteria</taxon>
        <taxon>Ktedonobacterales</taxon>
        <taxon>Dictyobacteraceae</taxon>
        <taxon>Dictyobacter</taxon>
    </lineage>
</organism>
<dbReference type="Gene3D" id="3.40.50.200">
    <property type="entry name" value="Peptidase S8/S53 domain"/>
    <property type="match status" value="1"/>
</dbReference>
<reference evidence="11 12" key="1">
    <citation type="submission" date="2019-01" db="EMBL/GenBank/DDBJ databases">
        <title>Draft genome sequence of Dictyobacter sp. Uno17.</title>
        <authorList>
            <person name="Wang C.M."/>
            <person name="Zheng Y."/>
            <person name="Sakai Y."/>
            <person name="Abe K."/>
            <person name="Yokota A."/>
            <person name="Yabe S."/>
        </authorList>
    </citation>
    <scope>NUCLEOTIDE SEQUENCE [LARGE SCALE GENOMIC DNA]</scope>
    <source>
        <strain evidence="11 12">Uno17</strain>
    </source>
</reference>
<keyword evidence="3" id="KW-0479">Metal-binding</keyword>
<feature type="region of interest" description="Disordered" evidence="9">
    <location>
        <begin position="46"/>
        <end position="73"/>
    </location>
</feature>
<keyword evidence="2" id="KW-0645">Protease</keyword>
<evidence type="ECO:0000256" key="8">
    <source>
        <dbReference type="PROSITE-ProRule" id="PRU01240"/>
    </source>
</evidence>
<evidence type="ECO:0000256" key="1">
    <source>
        <dbReference type="ARBA" id="ARBA00001913"/>
    </source>
</evidence>
<dbReference type="PROSITE" id="PS51892">
    <property type="entry name" value="SUBTILASE"/>
    <property type="match status" value="1"/>
</dbReference>
<comment type="cofactor">
    <cofactor evidence="1">
        <name>Ca(2+)</name>
        <dbReference type="ChEBI" id="CHEBI:29108"/>
    </cofactor>
</comment>
<dbReference type="Pfam" id="PF00082">
    <property type="entry name" value="Peptidase_S8"/>
    <property type="match status" value="1"/>
</dbReference>
<dbReference type="CDD" id="cd11377">
    <property type="entry name" value="Pro-peptidase_S53"/>
    <property type="match status" value="1"/>
</dbReference>
<name>A0A5A5TDH0_9CHLR</name>
<dbReference type="GO" id="GO:0004252">
    <property type="term" value="F:serine-type endopeptidase activity"/>
    <property type="evidence" value="ECO:0007669"/>
    <property type="project" value="InterPro"/>
</dbReference>
<dbReference type="GO" id="GO:0008240">
    <property type="term" value="F:tripeptidyl-peptidase activity"/>
    <property type="evidence" value="ECO:0007669"/>
    <property type="project" value="TreeGrafter"/>
</dbReference>
<dbReference type="InterPro" id="IPR000209">
    <property type="entry name" value="Peptidase_S8/S53_dom"/>
</dbReference>
<dbReference type="GO" id="GO:0046872">
    <property type="term" value="F:metal ion binding"/>
    <property type="evidence" value="ECO:0007669"/>
    <property type="project" value="UniProtKB-KW"/>
</dbReference>
<gene>
    <name evidence="11" type="ORF">KDI_24680</name>
</gene>
<keyword evidence="6" id="KW-0106">Calcium</keyword>
<keyword evidence="5" id="KW-0720">Serine protease</keyword>
<feature type="compositionally biased region" description="Polar residues" evidence="9">
    <location>
        <begin position="415"/>
        <end position="427"/>
    </location>
</feature>
<comment type="caution">
    <text evidence="11">The sequence shown here is derived from an EMBL/GenBank/DDBJ whole genome shotgun (WGS) entry which is preliminary data.</text>
</comment>
<dbReference type="SUPFAM" id="SSF54897">
    <property type="entry name" value="Protease propeptides/inhibitors"/>
    <property type="match status" value="1"/>
</dbReference>
<evidence type="ECO:0000256" key="7">
    <source>
        <dbReference type="ARBA" id="ARBA00023145"/>
    </source>
</evidence>
<dbReference type="PANTHER" id="PTHR14218:SF15">
    <property type="entry name" value="TRIPEPTIDYL-PEPTIDASE 1"/>
    <property type="match status" value="1"/>
</dbReference>
<dbReference type="Pfam" id="PF09286">
    <property type="entry name" value="Pro-kuma_activ"/>
    <property type="match status" value="1"/>
</dbReference>
<comment type="similarity">
    <text evidence="8">Belongs to the peptidase S8 family.</text>
</comment>
<dbReference type="PROSITE" id="PS51695">
    <property type="entry name" value="SEDOLISIN"/>
    <property type="match status" value="1"/>
</dbReference>
<dbReference type="SUPFAM" id="SSF52743">
    <property type="entry name" value="Subtilisin-like"/>
    <property type="match status" value="1"/>
</dbReference>
<dbReference type="RefSeq" id="WP_149401875.1">
    <property type="nucleotide sequence ID" value="NZ_BIXY01000033.1"/>
</dbReference>
<dbReference type="InterPro" id="IPR050819">
    <property type="entry name" value="Tripeptidyl-peptidase_I"/>
</dbReference>
<dbReference type="AlphaFoldDB" id="A0A5A5TDH0"/>
<evidence type="ECO:0000259" key="10">
    <source>
        <dbReference type="PROSITE" id="PS51695"/>
    </source>
</evidence>
<proteinExistence type="inferred from homology"/>
<accession>A0A5A5TDH0</accession>
<dbReference type="Proteomes" id="UP000322530">
    <property type="component" value="Unassembled WGS sequence"/>
</dbReference>